<dbReference type="Gene3D" id="3.90.1480.10">
    <property type="entry name" value="Alpha-2,3-sialyltransferase"/>
    <property type="match status" value="1"/>
</dbReference>
<dbReference type="STRING" id="152573.SAMN04488051_103233"/>
<sequence>MLKYINYQLHEDAERQAQVEQQAAAKINSIFTANMAAFQQFIPSVVDIVQQHTMQQYSVFSTKDAMLNIVDFATGRVVYGSDPIQEVAEEVADFVAHAPYVDLYHSDVGTADWPAEPLPAQINTLVVFGMGFGYQLNELLQQVRVRYLIVYEPSVDMLFCSLQANDWLALFETAAALNTQIFLQLGNDGSSLTTDLAELCQETEQDRVYLYRHYFHPVMDKVIDYAMTHQGEPGKLLAESAHIGRYEHLYDFISERNPGVLGTSQPQSFTDEKRYQRNMAALKKFYPKVHLAIQKHQAEHWQLVQEQGQPNLYHKQRKALFYQNIEQESEALVDYFVHHPYKDDVILGQRITRKLEHYLHFSYMKKIQPILTKTLQQNSRLPQQVDSLIVFGVALGKHLEHLSSMHRIKSLYICEPNLDFFAASLHVTDWASIFEQADEDKRRIYLNLGGDGSRYFYDLMMQFYQVGAYSIANTYMLSSYYNETMQKAIYDLRAELKVVLAIGEYFDHARYGLAHTYYSLSNGHHFFKKERKGLQQHDFLKLPVFVVGNGPSLDQCFDYLKEYQDQVIIISCGTALKALHSHGIKPDFHAEIEQNRATFDWINQVDDPSYLQDIRLLSVNGIHPDTAALFAETYLCFKEGETSTIVFERELAKENVQVASLSYAYPTVTNLVVNAMLKLGVRLLYLFGVDLGYADINYHHSKSSAYYKKNGEQIYAYQKAHGGGLVTAGNFRSQVFTKTEFDVSRKLIEQAIKAHSKDLEVYNCSDGARIEGARPLQPANILLSHMKLDKRKVMADFLEQSSYSSFADLAQPVWQRFNFTALERGIDEWVCLLEEPVATAEQALAFIDKQWLLLRKFGGDQYNLLYLMMLGSTNYISAVLTKLSVSIDEEHKDLLDAFHDVQHIWIDYLKSVKADMLNDPLACDGVSVAYLMDRLKEP</sequence>
<feature type="domain" description="Glycosyltransferase Maf N-terminal" evidence="2">
    <location>
        <begin position="116"/>
        <end position="225"/>
    </location>
</feature>
<evidence type="ECO:0000313" key="3">
    <source>
        <dbReference type="EMBL" id="SEA44544.1"/>
    </source>
</evidence>
<dbReference type="Pfam" id="PF20157">
    <property type="entry name" value="Maf_flag10_N"/>
    <property type="match status" value="2"/>
</dbReference>
<evidence type="ECO:0000313" key="4">
    <source>
        <dbReference type="Proteomes" id="UP000198773"/>
    </source>
</evidence>
<dbReference type="PANTHER" id="PTHR41786:SF1">
    <property type="entry name" value="6-HYDROXYMETHYLPTERIN DIPHOSPHOKINASE MPTE-LIKE DOMAIN-CONTAINING PROTEIN"/>
    <property type="match status" value="1"/>
</dbReference>
<dbReference type="Proteomes" id="UP000198773">
    <property type="component" value="Unassembled WGS sequence"/>
</dbReference>
<dbReference type="InterPro" id="IPR045376">
    <property type="entry name" value="Maf_N"/>
</dbReference>
<proteinExistence type="predicted"/>
<dbReference type="RefSeq" id="WP_091341490.1">
    <property type="nucleotide sequence ID" value="NZ_FNRM01000003.1"/>
</dbReference>
<gene>
    <name evidence="3" type="ORF">SAMN04488051_103233</name>
</gene>
<organism evidence="3 4">
    <name type="scientific">Alkalimonas amylolytica</name>
    <dbReference type="NCBI Taxonomy" id="152573"/>
    <lineage>
        <taxon>Bacteria</taxon>
        <taxon>Pseudomonadati</taxon>
        <taxon>Pseudomonadota</taxon>
        <taxon>Gammaproteobacteria</taxon>
        <taxon>Alkalimonas</taxon>
    </lineage>
</organism>
<dbReference type="EMBL" id="FNRM01000003">
    <property type="protein sequence ID" value="SEA44544.1"/>
    <property type="molecule type" value="Genomic_DNA"/>
</dbReference>
<accession>A0A1H4B8Z9</accession>
<feature type="domain" description="6-hydroxymethylpterin diphosphokinase MptE-like" evidence="1">
    <location>
        <begin position="538"/>
        <end position="694"/>
    </location>
</feature>
<feature type="domain" description="Glycosyltransferase Maf N-terminal" evidence="2">
    <location>
        <begin position="274"/>
        <end position="499"/>
    </location>
</feature>
<dbReference type="AlphaFoldDB" id="A0A1H4B8Z9"/>
<dbReference type="Pfam" id="PF01973">
    <property type="entry name" value="MptE-like"/>
    <property type="match status" value="1"/>
</dbReference>
<evidence type="ECO:0000259" key="1">
    <source>
        <dbReference type="Pfam" id="PF01973"/>
    </source>
</evidence>
<dbReference type="OrthoDB" id="7254531at2"/>
<keyword evidence="4" id="KW-1185">Reference proteome</keyword>
<protein>
    <submittedName>
        <fullName evidence="3">Uncharacterized conserved protein</fullName>
    </submittedName>
</protein>
<dbReference type="InterPro" id="IPR002826">
    <property type="entry name" value="MptE-like"/>
</dbReference>
<dbReference type="PANTHER" id="PTHR41786">
    <property type="entry name" value="MOTILITY ACCESSORY FACTOR MAF"/>
    <property type="match status" value="1"/>
</dbReference>
<evidence type="ECO:0000259" key="2">
    <source>
        <dbReference type="Pfam" id="PF20157"/>
    </source>
</evidence>
<reference evidence="3 4" key="1">
    <citation type="submission" date="2016-10" db="EMBL/GenBank/DDBJ databases">
        <authorList>
            <person name="de Groot N.N."/>
        </authorList>
    </citation>
    <scope>NUCLEOTIDE SEQUENCE [LARGE SCALE GENOMIC DNA]</scope>
    <source>
        <strain evidence="3 4">CGMCC 1.3430</strain>
    </source>
</reference>
<name>A0A1H4B8Z9_ALKAM</name>